<feature type="binding site" evidence="9">
    <location>
        <position position="255"/>
    </location>
    <ligand>
        <name>Zn(2+)</name>
        <dbReference type="ChEBI" id="CHEBI:29105"/>
        <label>1</label>
    </ligand>
</feature>
<evidence type="ECO:0000256" key="1">
    <source>
        <dbReference type="ARBA" id="ARBA00000583"/>
    </source>
</evidence>
<keyword evidence="3 9" id="KW-0479">Metal-binding</keyword>
<dbReference type="EC" id="3.1.4.-" evidence="10"/>
<feature type="binding site" evidence="8">
    <location>
        <position position="464"/>
    </location>
    <ligand>
        <name>AMP</name>
        <dbReference type="ChEBI" id="CHEBI:456215"/>
    </ligand>
</feature>
<comment type="pathway">
    <text evidence="5">Purine metabolism; 3',5'-cyclic GMP degradation; GMP from 3',5'-cyclic GMP: step 1/1.</text>
</comment>
<evidence type="ECO:0000256" key="5">
    <source>
        <dbReference type="ARBA" id="ARBA00037913"/>
    </source>
</evidence>
<dbReference type="InterPro" id="IPR002073">
    <property type="entry name" value="PDEase_catalytic_dom"/>
</dbReference>
<dbReference type="Pfam" id="PF00233">
    <property type="entry name" value="PDEase_I"/>
    <property type="match status" value="1"/>
</dbReference>
<dbReference type="PRINTS" id="PR00387">
    <property type="entry name" value="PDIESTERASE1"/>
</dbReference>
<evidence type="ECO:0000256" key="6">
    <source>
        <dbReference type="ARBA" id="ARBA00061167"/>
    </source>
</evidence>
<evidence type="ECO:0000256" key="9">
    <source>
        <dbReference type="PIRSR" id="PIRSR623088-3"/>
    </source>
</evidence>
<evidence type="ECO:0000256" key="4">
    <source>
        <dbReference type="ARBA" id="ARBA00022801"/>
    </source>
</evidence>
<dbReference type="OMA" id="EKCHNDI"/>
<dbReference type="HOGENOM" id="CLU_032104_1_0_1"/>
<dbReference type="Proteomes" id="UP000009022">
    <property type="component" value="Unassembled WGS sequence"/>
</dbReference>
<dbReference type="GO" id="GO:0007165">
    <property type="term" value="P:signal transduction"/>
    <property type="evidence" value="ECO:0007669"/>
    <property type="project" value="InterPro"/>
</dbReference>
<feature type="binding site" evidence="8">
    <location>
        <position position="413"/>
    </location>
    <ligand>
        <name>AMP</name>
        <dbReference type="ChEBI" id="CHEBI:456215"/>
    </ligand>
</feature>
<dbReference type="GO" id="GO:0141162">
    <property type="term" value="P:negative regulation of cAMP/PKA signal transduction"/>
    <property type="evidence" value="ECO:0000318"/>
    <property type="project" value="GO_Central"/>
</dbReference>
<dbReference type="KEGG" id="tad:TRIADDRAFT_55920"/>
<dbReference type="SUPFAM" id="SSF109604">
    <property type="entry name" value="HD-domain/PDEase-like"/>
    <property type="match status" value="1"/>
</dbReference>
<comment type="cofactor">
    <cofactor evidence="10">
        <name>a divalent metal cation</name>
        <dbReference type="ChEBI" id="CHEBI:60240"/>
    </cofactor>
    <text evidence="10">Binds 2 divalent metal cations per subunit. Site 1 may preferentially bind zinc ions, while site 2 has a preference for magnesium and/or manganese ions.</text>
</comment>
<dbReference type="PANTHER" id="PTHR11347">
    <property type="entry name" value="CYCLIC NUCLEOTIDE PHOSPHODIESTERASE"/>
    <property type="match status" value="1"/>
</dbReference>
<dbReference type="PROSITE" id="PS00126">
    <property type="entry name" value="PDEASE_I_1"/>
    <property type="match status" value="1"/>
</dbReference>
<feature type="binding site" evidence="9">
    <location>
        <position position="413"/>
    </location>
    <ligand>
        <name>Zn(2+)</name>
        <dbReference type="ChEBI" id="CHEBI:29105"/>
        <label>1</label>
    </ligand>
</feature>
<protein>
    <recommendedName>
        <fullName evidence="10">Phosphodiesterase</fullName>
        <ecNumber evidence="10">3.1.4.-</ecNumber>
    </recommendedName>
</protein>
<dbReference type="GO" id="GO:0046872">
    <property type="term" value="F:metal ion binding"/>
    <property type="evidence" value="ECO:0007669"/>
    <property type="project" value="UniProtKB-KW"/>
</dbReference>
<dbReference type="FunCoup" id="B3RW84">
    <property type="interactions" value="21"/>
</dbReference>
<accession>B3RW84</accession>
<dbReference type="STRING" id="10228.B3RW84"/>
<dbReference type="PhylomeDB" id="B3RW84"/>
<dbReference type="RefSeq" id="XP_002111658.1">
    <property type="nucleotide sequence ID" value="XM_002111622.1"/>
</dbReference>
<dbReference type="AlphaFoldDB" id="B3RW84"/>
<dbReference type="PROSITE" id="PS51845">
    <property type="entry name" value="PDEASE_I_2"/>
    <property type="match status" value="1"/>
</dbReference>
<evidence type="ECO:0000256" key="2">
    <source>
        <dbReference type="ARBA" id="ARBA00022535"/>
    </source>
</evidence>
<feature type="domain" description="PDEase" evidence="12">
    <location>
        <begin position="175"/>
        <end position="508"/>
    </location>
</feature>
<dbReference type="GO" id="GO:0004115">
    <property type="term" value="F:3',5'-cyclic-AMP phosphodiesterase activity"/>
    <property type="evidence" value="ECO:0000318"/>
    <property type="project" value="GO_Central"/>
</dbReference>
<dbReference type="InterPro" id="IPR023088">
    <property type="entry name" value="PDEase"/>
</dbReference>
<keyword evidence="2" id="KW-0140">cGMP</keyword>
<evidence type="ECO:0000256" key="8">
    <source>
        <dbReference type="PIRSR" id="PIRSR623088-2"/>
    </source>
</evidence>
<keyword evidence="14" id="KW-1185">Reference proteome</keyword>
<dbReference type="Gene3D" id="1.10.1300.10">
    <property type="entry name" value="3'5'-cyclic nucleotide phosphodiesterase, catalytic domain"/>
    <property type="match status" value="1"/>
</dbReference>
<evidence type="ECO:0000256" key="10">
    <source>
        <dbReference type="RuleBase" id="RU363067"/>
    </source>
</evidence>
<feature type="binding site" evidence="9">
    <location>
        <position position="292"/>
    </location>
    <ligand>
        <name>Zn(2+)</name>
        <dbReference type="ChEBI" id="CHEBI:29105"/>
        <label>2</label>
    </ligand>
</feature>
<dbReference type="InterPro" id="IPR023174">
    <property type="entry name" value="PDEase_CS"/>
</dbReference>
<reference evidence="13 14" key="1">
    <citation type="journal article" date="2008" name="Nature">
        <title>The Trichoplax genome and the nature of placozoans.</title>
        <authorList>
            <person name="Srivastava M."/>
            <person name="Begovic E."/>
            <person name="Chapman J."/>
            <person name="Putnam N.H."/>
            <person name="Hellsten U."/>
            <person name="Kawashima T."/>
            <person name="Kuo A."/>
            <person name="Mitros T."/>
            <person name="Salamov A."/>
            <person name="Carpenter M.L."/>
            <person name="Signorovitch A.Y."/>
            <person name="Moreno M.A."/>
            <person name="Kamm K."/>
            <person name="Grimwood J."/>
            <person name="Schmutz J."/>
            <person name="Shapiro H."/>
            <person name="Grigoriev I.V."/>
            <person name="Buss L.W."/>
            <person name="Schierwater B."/>
            <person name="Dellaporta S.L."/>
            <person name="Rokhsar D.S."/>
        </authorList>
    </citation>
    <scope>NUCLEOTIDE SEQUENCE [LARGE SCALE GENOMIC DNA]</scope>
    <source>
        <strain evidence="13 14">Grell-BS-1999</strain>
    </source>
</reference>
<feature type="compositionally biased region" description="Basic and acidic residues" evidence="11">
    <location>
        <begin position="525"/>
        <end position="536"/>
    </location>
</feature>
<organism evidence="13 14">
    <name type="scientific">Trichoplax adhaerens</name>
    <name type="common">Trichoplax reptans</name>
    <dbReference type="NCBI Taxonomy" id="10228"/>
    <lineage>
        <taxon>Eukaryota</taxon>
        <taxon>Metazoa</taxon>
        <taxon>Placozoa</taxon>
        <taxon>Uniplacotomia</taxon>
        <taxon>Trichoplacea</taxon>
        <taxon>Trichoplacidae</taxon>
        <taxon>Trichoplax</taxon>
    </lineage>
</organism>
<evidence type="ECO:0000313" key="14">
    <source>
        <dbReference type="Proteomes" id="UP000009022"/>
    </source>
</evidence>
<dbReference type="GO" id="GO:0047555">
    <property type="term" value="F:3',5'-cyclic-GMP phosphodiesterase activity"/>
    <property type="evidence" value="ECO:0000318"/>
    <property type="project" value="GO_Central"/>
</dbReference>
<dbReference type="CDD" id="cd00077">
    <property type="entry name" value="HDc"/>
    <property type="match status" value="1"/>
</dbReference>
<dbReference type="EMBL" id="DS985244">
    <property type="protein sequence ID" value="EDV25625.1"/>
    <property type="molecule type" value="Genomic_DNA"/>
</dbReference>
<feature type="region of interest" description="Disordered" evidence="11">
    <location>
        <begin position="515"/>
        <end position="536"/>
    </location>
</feature>
<comment type="catalytic activity">
    <reaction evidence="1">
        <text>3',5'-cyclic GMP + H2O = GMP + H(+)</text>
        <dbReference type="Rhea" id="RHEA:16957"/>
        <dbReference type="ChEBI" id="CHEBI:15377"/>
        <dbReference type="ChEBI" id="CHEBI:15378"/>
        <dbReference type="ChEBI" id="CHEBI:57746"/>
        <dbReference type="ChEBI" id="CHEBI:58115"/>
        <dbReference type="EC" id="3.1.4.35"/>
    </reaction>
</comment>
<evidence type="ECO:0000256" key="7">
    <source>
        <dbReference type="PIRSR" id="PIRSR623088-1"/>
    </source>
</evidence>
<comment type="similarity">
    <text evidence="6">Belongs to the cyclic nucleotide phosphodiesterase family. PDE9 subfamily.</text>
</comment>
<dbReference type="GO" id="GO:0046069">
    <property type="term" value="P:cGMP catabolic process"/>
    <property type="evidence" value="ECO:0000318"/>
    <property type="project" value="GO_Central"/>
</dbReference>
<feature type="binding site" evidence="8">
    <location>
        <position position="292"/>
    </location>
    <ligand>
        <name>AMP</name>
        <dbReference type="ChEBI" id="CHEBI:456215"/>
    </ligand>
</feature>
<dbReference type="OrthoDB" id="546632at2759"/>
<feature type="binding site" evidence="9">
    <location>
        <position position="291"/>
    </location>
    <ligand>
        <name>Zn(2+)</name>
        <dbReference type="ChEBI" id="CHEBI:29105"/>
        <label>1</label>
    </ligand>
</feature>
<feature type="active site" description="Proton donor" evidence="7">
    <location>
        <position position="251"/>
    </location>
</feature>
<dbReference type="CTD" id="6753378"/>
<dbReference type="eggNOG" id="KOG3689">
    <property type="taxonomic scope" value="Eukaryota"/>
</dbReference>
<name>B3RW84_TRIAD</name>
<feature type="binding site" evidence="8">
    <location>
        <begin position="251"/>
        <end position="255"/>
    </location>
    <ligand>
        <name>AMP</name>
        <dbReference type="ChEBI" id="CHEBI:456215"/>
    </ligand>
</feature>
<proteinExistence type="inferred from homology"/>
<dbReference type="InParanoid" id="B3RW84"/>
<dbReference type="InterPro" id="IPR003607">
    <property type="entry name" value="HD/PDEase_dom"/>
</dbReference>
<dbReference type="FunFam" id="1.10.1300.10:FF:000006">
    <property type="entry name" value="Phosphodiesterase 9A"/>
    <property type="match status" value="1"/>
</dbReference>
<sequence>MGSGASKNKTRNIYIRANGKTQRLKFTRSCSPTELKDLVSVACGVTKWKSVQLSSDDGSLVAISWDVPENDESAPYVATVIAEDSVVSENDRLAGILTQVSDHFVRAFNITELRKEIRDHLSELKKRVETVEGLKAVEIEKCKKEINQLREMMYARKKYNSEQYIYNEPDKVNISRSKIPLYTKYTLSQETIDYLKKPTFDIWQWEPNEMLSLLEHMYHELDIVRDLNINPITLRRWLLCVQENYRNNPFHNFRHCFCVTQMMYGMIYACQLDKHLTKAELATLLTSAVCHDLDHPGYNNAYQINAKTELAIRYNDISPLENHHCAVCFKILNKPECNVFANTSESVYREIRKGIISLILATDMAKHGEITEQFRSTVNDFDVNNEKHRTCVCKQIQNYTIDVLKMILIKCCDISNEVRPMEISDPWADCLLEEFFQQGDREKSEGLPVAPFMDREKVTKSSTQIGFIKYVLIPLFELFSEVFPNVRELLVIPLMDALERYEKLKQIEEVDANKANNEKNEEESSEKLRAEKDKDKINDSRRASACLGKLEKSLIVFHAFINAKKARLGA</sequence>
<dbReference type="InterPro" id="IPR036971">
    <property type="entry name" value="PDEase_catalytic_dom_sf"/>
</dbReference>
<keyword evidence="4 10" id="KW-0378">Hydrolase</keyword>
<evidence type="ECO:0000259" key="12">
    <source>
        <dbReference type="PROSITE" id="PS51845"/>
    </source>
</evidence>
<evidence type="ECO:0000256" key="11">
    <source>
        <dbReference type="SAM" id="MobiDB-lite"/>
    </source>
</evidence>
<dbReference type="GeneID" id="6753378"/>
<feature type="binding site" evidence="9">
    <location>
        <position position="292"/>
    </location>
    <ligand>
        <name>Zn(2+)</name>
        <dbReference type="ChEBI" id="CHEBI:29105"/>
        <label>1</label>
    </ligand>
</feature>
<evidence type="ECO:0000256" key="3">
    <source>
        <dbReference type="ARBA" id="ARBA00022723"/>
    </source>
</evidence>
<gene>
    <name evidence="13" type="ORF">TRIADDRAFT_55920</name>
</gene>
<evidence type="ECO:0000313" key="13">
    <source>
        <dbReference type="EMBL" id="EDV25625.1"/>
    </source>
</evidence>